<feature type="transmembrane region" description="Helical" evidence="1">
    <location>
        <begin position="598"/>
        <end position="621"/>
    </location>
</feature>
<dbReference type="InterPro" id="IPR006541">
    <property type="entry name" value="Bacteriocin_ass"/>
</dbReference>
<evidence type="ECO:0000313" key="2">
    <source>
        <dbReference type="EMBL" id="MCG4564749.1"/>
    </source>
</evidence>
<feature type="transmembrane region" description="Helical" evidence="1">
    <location>
        <begin position="289"/>
        <end position="308"/>
    </location>
</feature>
<dbReference type="EMBL" id="JAKNID010000011">
    <property type="protein sequence ID" value="MCG4564749.1"/>
    <property type="molecule type" value="Genomic_DNA"/>
</dbReference>
<dbReference type="RefSeq" id="WP_226808127.1">
    <property type="nucleotide sequence ID" value="NZ_JAJBNW010000029.1"/>
</dbReference>
<dbReference type="Pfam" id="PF07242">
    <property type="entry name" value="DUF1430"/>
    <property type="match status" value="1"/>
</dbReference>
<dbReference type="AlphaFoldDB" id="A0A9Q4AC90"/>
<keyword evidence="3" id="KW-1185">Reference proteome</keyword>
<organism evidence="2 3">
    <name type="scientific">Anaerosalibacter bizertensis</name>
    <dbReference type="NCBI Taxonomy" id="932217"/>
    <lineage>
        <taxon>Bacteria</taxon>
        <taxon>Bacillati</taxon>
        <taxon>Bacillota</taxon>
        <taxon>Tissierellia</taxon>
        <taxon>Tissierellales</taxon>
        <taxon>Sporanaerobacteraceae</taxon>
        <taxon>Anaerosalibacter</taxon>
    </lineage>
</organism>
<evidence type="ECO:0000256" key="1">
    <source>
        <dbReference type="SAM" id="Phobius"/>
    </source>
</evidence>
<name>A0A9Q4AC90_9FIRM</name>
<feature type="transmembrane region" description="Helical" evidence="1">
    <location>
        <begin position="169"/>
        <end position="189"/>
    </location>
</feature>
<keyword evidence="1" id="KW-0472">Membrane</keyword>
<keyword evidence="1" id="KW-1133">Transmembrane helix</keyword>
<sequence length="707" mass="83294">MKKKLVGIIIILIILMNIFSFIHINKNLVNNLLFDKTIVTFVFNEKSNLDENFLNEIGDFSKEKDIEIAQYSFLSGKKIDIYSTMENRYKGMLFIPNLIFNKDIKVHNFKAVYNVGFKNLFYIDTKDKDVINEFAKDFNKYGIIYDLGSKYEGDESFFNNFIKYIDVNFVSVLILFLFIFVLIILFYYLNNKKDYLIYELWGYSKIQIYCILNKILYKTLFITIFACNLVMIGIIYIFNLTSMLFKFIPITIVLNLVVVLLLFLFSVILFALSFANLNNKDEKKRLSKIRFIASLSKFCLILLIILLFKNFSNEKSILKKNQDSLGLWENTENLFNICAMYSPIYEDLALEGEHNDKVLKVYKDLSRLNKVFIINSINFERSRILNPYNEEIDYTYKGNIKNKEDLYSPHGRNIMVDKNYLKRHLIKTSFDKKNVLDKIDYNDDVLNVLVPQKLKKHENTIKKTYREWFYFQKVHVSNMYKEASNQKLSKKKIDDLKINLIYIQNNQAYFTYNSNAGDYLNMVKDPIVTVYTENVDNSILASTLGGAIFLESKNEYSALEEIKNITQRYNVYELNAILSVYDKKGQEISQIEDKIDRLMLNIIIVSVILTLLMIVITYVYYKSYISKIIIKSLYGYNFITTYKDLLLSNLFMYILVFLLLIIIYKKIYIYTVIVTISMLFIDFIIARTVNVVLLNKGEIKFIKGELK</sequence>
<gene>
    <name evidence="2" type="ORF">L0P62_04720</name>
</gene>
<comment type="caution">
    <text evidence="2">The sequence shown here is derived from an EMBL/GenBank/DDBJ whole genome shotgun (WGS) entry which is preliminary data.</text>
</comment>
<evidence type="ECO:0000313" key="3">
    <source>
        <dbReference type="Proteomes" id="UP001108123"/>
    </source>
</evidence>
<dbReference type="Proteomes" id="UP001108123">
    <property type="component" value="Unassembled WGS sequence"/>
</dbReference>
<feature type="transmembrane region" description="Helical" evidence="1">
    <location>
        <begin position="5"/>
        <end position="24"/>
    </location>
</feature>
<proteinExistence type="predicted"/>
<accession>A0A9Q4AC90</accession>
<protein>
    <submittedName>
        <fullName evidence="2">DUF1430 domain-containing protein</fullName>
    </submittedName>
</protein>
<feature type="transmembrane region" description="Helical" evidence="1">
    <location>
        <begin position="669"/>
        <end position="693"/>
    </location>
</feature>
<feature type="transmembrane region" description="Helical" evidence="1">
    <location>
        <begin position="642"/>
        <end position="663"/>
    </location>
</feature>
<keyword evidence="1" id="KW-0812">Transmembrane</keyword>
<feature type="transmembrane region" description="Helical" evidence="1">
    <location>
        <begin position="215"/>
        <end position="238"/>
    </location>
</feature>
<reference evidence="2" key="1">
    <citation type="submission" date="2022-01" db="EMBL/GenBank/DDBJ databases">
        <title>Collection of gut derived symbiotic bacterial strains cultured from healthy donors.</title>
        <authorList>
            <person name="Lin H."/>
            <person name="Kohout C."/>
            <person name="Waligurski E."/>
            <person name="Pamer E.G."/>
        </authorList>
    </citation>
    <scope>NUCLEOTIDE SEQUENCE</scope>
    <source>
        <strain evidence="2">MSK.14.39</strain>
    </source>
</reference>
<feature type="transmembrane region" description="Helical" evidence="1">
    <location>
        <begin position="250"/>
        <end position="277"/>
    </location>
</feature>